<evidence type="ECO:0000256" key="2">
    <source>
        <dbReference type="SAM" id="SignalP"/>
    </source>
</evidence>
<accession>A0A0G3BV51</accession>
<dbReference type="InterPro" id="IPR015943">
    <property type="entry name" value="WD40/YVTN_repeat-like_dom_sf"/>
</dbReference>
<sequence>MMLWAAVRRHAMVLCAAAVLSACGGGGGGEGAEGGGGGEGGTRDPLPTLVLNADPQGDRLDLADRNYFPMAPGDTWTYSLEGGKWRPGETATRTVAAGAEGAVVVTEAFPDETESETYRRTPEGLVSVLPLQGVLSAAAAAAVGDLLEYPQPFYPVGGARLVVRQGDWGEDLDGDGTNESYRFELSQTVVGFEPLDLPSGRLSEVAHLRTVIVFVLQPSSTEYLVETITSTQDEWWAPGIGLARAERETVDVFGENKQVDREALVLVAGTVGGEALFVPKPDGKVQKIALVHNRLVFDAQRNRYYASIPGDVAGNGNRIALIDAATGVVTYSNHVVGAEPTALALSEDGSALYVGLEGSGDVVKLRLPDLVEQWRARLPNDSSYGQLFAERIAVSPQDANVVAVSTYRLNTDPRHAGVVLIRAGALQPRMTQAHTGGNAIAFDGNGTFVYGLSTEGSGAGLRRIAVLDDGLFEEAVVPALGEAALDWWSDRVVLGKAQYSTPDLALVRQGDFEGGACRPYPAVPGRLLCIPGPYFFNSQEGKLLVVEASSFGVLSTPAYERTLPRAPLGEFVPGPAGQVALRMNQASFNGPAQSLWLFNSDLLKP</sequence>
<dbReference type="Gene3D" id="2.130.10.10">
    <property type="entry name" value="YVTN repeat-like/Quinoprotein amine dehydrogenase"/>
    <property type="match status" value="1"/>
</dbReference>
<gene>
    <name evidence="3" type="ORF">AAW51_5212</name>
</gene>
<dbReference type="AlphaFoldDB" id="A0A0G3BV51"/>
<proteinExistence type="predicted"/>
<feature type="compositionally biased region" description="Gly residues" evidence="1">
    <location>
        <begin position="27"/>
        <end position="40"/>
    </location>
</feature>
<dbReference type="SUPFAM" id="SSF63829">
    <property type="entry name" value="Calcium-dependent phosphotriesterase"/>
    <property type="match status" value="1"/>
</dbReference>
<reference evidence="3 4" key="1">
    <citation type="submission" date="2015-05" db="EMBL/GenBank/DDBJ databases">
        <authorList>
            <person name="Tang B."/>
            <person name="Yu Y."/>
        </authorList>
    </citation>
    <scope>NUCLEOTIDE SEQUENCE [LARGE SCALE GENOMIC DNA]</scope>
    <source>
        <strain evidence="3 4">DSM 7029</strain>
    </source>
</reference>
<feature type="chain" id="PRO_5002551811" evidence="2">
    <location>
        <begin position="25"/>
        <end position="605"/>
    </location>
</feature>
<name>A0A0G3BV51_9BURK</name>
<protein>
    <submittedName>
        <fullName evidence="3">Uncharacterized protein</fullName>
    </submittedName>
</protein>
<keyword evidence="2" id="KW-0732">Signal</keyword>
<dbReference type="STRING" id="413882.AAW51_5212"/>
<organism evidence="3 4">
    <name type="scientific">Caldimonas brevitalea</name>
    <dbReference type="NCBI Taxonomy" id="413882"/>
    <lineage>
        <taxon>Bacteria</taxon>
        <taxon>Pseudomonadati</taxon>
        <taxon>Pseudomonadota</taxon>
        <taxon>Betaproteobacteria</taxon>
        <taxon>Burkholderiales</taxon>
        <taxon>Sphaerotilaceae</taxon>
        <taxon>Caldimonas</taxon>
    </lineage>
</organism>
<evidence type="ECO:0000313" key="4">
    <source>
        <dbReference type="Proteomes" id="UP000035352"/>
    </source>
</evidence>
<keyword evidence="4" id="KW-1185">Reference proteome</keyword>
<feature type="signal peptide" evidence="2">
    <location>
        <begin position="1"/>
        <end position="24"/>
    </location>
</feature>
<evidence type="ECO:0000313" key="3">
    <source>
        <dbReference type="EMBL" id="AKJ31903.1"/>
    </source>
</evidence>
<feature type="region of interest" description="Disordered" evidence="1">
    <location>
        <begin position="27"/>
        <end position="46"/>
    </location>
</feature>
<evidence type="ECO:0000256" key="1">
    <source>
        <dbReference type="SAM" id="MobiDB-lite"/>
    </source>
</evidence>
<dbReference type="Proteomes" id="UP000035352">
    <property type="component" value="Chromosome"/>
</dbReference>
<dbReference type="KEGG" id="pbh:AAW51_5212"/>
<dbReference type="EMBL" id="CP011371">
    <property type="protein sequence ID" value="AKJ31903.1"/>
    <property type="molecule type" value="Genomic_DNA"/>
</dbReference>